<dbReference type="Proteomes" id="UP001139012">
    <property type="component" value="Unassembled WGS sequence"/>
</dbReference>
<name>A0A9X1R1H8_9BRAD</name>
<dbReference type="RefSeq" id="WP_237870681.1">
    <property type="nucleotide sequence ID" value="NZ_JAKLTY010000001.1"/>
</dbReference>
<evidence type="ECO:0008006" key="5">
    <source>
        <dbReference type="Google" id="ProtNLM"/>
    </source>
</evidence>
<evidence type="ECO:0000313" key="2">
    <source>
        <dbReference type="EMBL" id="MCG2667577.1"/>
    </source>
</evidence>
<keyword evidence="3" id="KW-1185">Reference proteome</keyword>
<proteinExistence type="predicted"/>
<comment type="caution">
    <text evidence="1">The sequence shown here is derived from an EMBL/GenBank/DDBJ whole genome shotgun (WGS) entry which is preliminary data.</text>
</comment>
<protein>
    <recommendedName>
        <fullName evidence="5">DUF3291 domain-containing protein</fullName>
    </recommendedName>
</protein>
<accession>A0A9X1R1H8</accession>
<dbReference type="EMBL" id="JAKLUA010000002">
    <property type="protein sequence ID" value="MCG2667577.1"/>
    <property type="molecule type" value="Genomic_DNA"/>
</dbReference>
<dbReference type="Proteomes" id="UP001139054">
    <property type="component" value="Unassembled WGS sequence"/>
</dbReference>
<dbReference type="AlphaFoldDB" id="A0A9X1R1H8"/>
<organism evidence="1 4">
    <name type="scientific">Bradyrhizobium zhengyangense</name>
    <dbReference type="NCBI Taxonomy" id="2911009"/>
    <lineage>
        <taxon>Bacteria</taxon>
        <taxon>Pseudomonadati</taxon>
        <taxon>Pseudomonadota</taxon>
        <taxon>Alphaproteobacteria</taxon>
        <taxon>Hyphomicrobiales</taxon>
        <taxon>Nitrobacteraceae</taxon>
        <taxon>Bradyrhizobium</taxon>
    </lineage>
</organism>
<evidence type="ECO:0000313" key="1">
    <source>
        <dbReference type="EMBL" id="MCG2625507.1"/>
    </source>
</evidence>
<evidence type="ECO:0000313" key="3">
    <source>
        <dbReference type="Proteomes" id="UP001139012"/>
    </source>
</evidence>
<sequence length="110" mass="12383">MVYVSMTGFRPRGIAQLPRFWWRTVQSLAQARRAAGVVAVEAKVVGGTYHTLTAWSDLVSMRHFVASGAHLKAMKNIRSLGTGKIFGYAPDHLPDWDTVYELWKLHGREV</sequence>
<reference evidence="1" key="1">
    <citation type="submission" date="2022-01" db="EMBL/GenBank/DDBJ databases">
        <title>Genome sequnece data of strain Bradyrhizobium sp. nov.</title>
        <authorList>
            <person name="Zhang J."/>
        </authorList>
    </citation>
    <scope>NUCLEOTIDE SEQUENCE</scope>
    <source>
        <strain evidence="2">WYCCWR 12774</strain>
        <strain evidence="1">WYCCWR 13023</strain>
    </source>
</reference>
<evidence type="ECO:0000313" key="4">
    <source>
        <dbReference type="Proteomes" id="UP001139054"/>
    </source>
</evidence>
<gene>
    <name evidence="2" type="ORF">L6637_11480</name>
    <name evidence="1" type="ORF">L6654_02640</name>
</gene>
<dbReference type="EMBL" id="JAKLTY010000001">
    <property type="protein sequence ID" value="MCG2625507.1"/>
    <property type="molecule type" value="Genomic_DNA"/>
</dbReference>